<protein>
    <recommendedName>
        <fullName evidence="4">Intracellular septation protein A</fullName>
    </recommendedName>
</protein>
<evidence type="ECO:0000256" key="1">
    <source>
        <dbReference type="SAM" id="Phobius"/>
    </source>
</evidence>
<name>A0A4D8Q013_AZOBR</name>
<reference evidence="2 3" key="1">
    <citation type="submission" date="2018-09" db="EMBL/GenBank/DDBJ databases">
        <title>Whole genome based analysis of evolution and adaptive divergence in Indian and Brazilian strains of Azospirillum brasilense.</title>
        <authorList>
            <person name="Singh C."/>
            <person name="Tripathi A.K."/>
        </authorList>
    </citation>
    <scope>NUCLEOTIDE SEQUENCE [LARGE SCALE GENOMIC DNA]</scope>
    <source>
        <strain evidence="2 3">MTCC4036</strain>
        <plasmid evidence="2 3">p1</plasmid>
    </source>
</reference>
<dbReference type="AlphaFoldDB" id="A0A4D8Q013"/>
<organism evidence="2 3">
    <name type="scientific">Azospirillum brasilense</name>
    <dbReference type="NCBI Taxonomy" id="192"/>
    <lineage>
        <taxon>Bacteria</taxon>
        <taxon>Pseudomonadati</taxon>
        <taxon>Pseudomonadota</taxon>
        <taxon>Alphaproteobacteria</taxon>
        <taxon>Rhodospirillales</taxon>
        <taxon>Azospirillaceae</taxon>
        <taxon>Azospirillum</taxon>
    </lineage>
</organism>
<proteinExistence type="predicted"/>
<evidence type="ECO:0000313" key="2">
    <source>
        <dbReference type="EMBL" id="QCO03737.1"/>
    </source>
</evidence>
<dbReference type="Proteomes" id="UP000298596">
    <property type="component" value="Plasmid p1"/>
</dbReference>
<feature type="transmembrane region" description="Helical" evidence="1">
    <location>
        <begin position="50"/>
        <end position="68"/>
    </location>
</feature>
<keyword evidence="2" id="KW-0614">Plasmid</keyword>
<dbReference type="EMBL" id="CP032331">
    <property type="protein sequence ID" value="QCO03737.1"/>
    <property type="molecule type" value="Genomic_DNA"/>
</dbReference>
<accession>A0A4D8Q013</accession>
<evidence type="ECO:0000313" key="3">
    <source>
        <dbReference type="Proteomes" id="UP000298596"/>
    </source>
</evidence>
<geneLocation type="plasmid" evidence="2">
    <name>p1</name>
</geneLocation>
<feature type="transmembrane region" description="Helical" evidence="1">
    <location>
        <begin position="88"/>
        <end position="106"/>
    </location>
</feature>
<feature type="transmembrane region" description="Helical" evidence="1">
    <location>
        <begin position="20"/>
        <end position="38"/>
    </location>
</feature>
<evidence type="ECO:0008006" key="4">
    <source>
        <dbReference type="Google" id="ProtNLM"/>
    </source>
</evidence>
<keyword evidence="1" id="KW-0812">Transmembrane</keyword>
<feature type="transmembrane region" description="Helical" evidence="1">
    <location>
        <begin position="134"/>
        <end position="156"/>
    </location>
</feature>
<gene>
    <name evidence="2" type="ORF">D3867_17140</name>
</gene>
<keyword evidence="1" id="KW-0472">Membrane</keyword>
<feature type="transmembrane region" description="Helical" evidence="1">
    <location>
        <begin position="162"/>
        <end position="179"/>
    </location>
</feature>
<sequence>MGILLAFAPFIAFAVLDRLVGPVEGLIAGALVSATMLLRDWMSPGKTPKILEIGTVLLFGGLALYAVAGGPTQSVMGGAVMGGSVMGVRLLVDAGLLLIVLISIALRRPFTLQYAREQVAHEFWDDPRFIHTNYVITGVWALAFLVLVIADLTLLYRPDLPPRFGIVATVLALVGAIKFTSWYPERRRSAAGTV</sequence>
<keyword evidence="1" id="KW-1133">Transmembrane helix</keyword>